<dbReference type="PANTHER" id="PTHR11715">
    <property type="entry name" value="GLYCINE CLEAVAGE SYSTEM H PROTEIN"/>
    <property type="match status" value="1"/>
</dbReference>
<dbReference type="InterPro" id="IPR033753">
    <property type="entry name" value="GCV_H/Fam206"/>
</dbReference>
<dbReference type="InterPro" id="IPR003016">
    <property type="entry name" value="2-oxoA_DH_lipoyl-BS"/>
</dbReference>
<feature type="modified residue" description="N6-lipoyllysine" evidence="3 4">
    <location>
        <position position="59"/>
    </location>
</feature>
<dbReference type="OrthoDB" id="9796712at2"/>
<dbReference type="Gene3D" id="2.40.50.100">
    <property type="match status" value="1"/>
</dbReference>
<dbReference type="PANTHER" id="PTHR11715:SF3">
    <property type="entry name" value="GLYCINE CLEAVAGE SYSTEM H PROTEIN-RELATED"/>
    <property type="match status" value="1"/>
</dbReference>
<sequence length="121" mass="12899">MTTKFTPDHEYIRVEGSTGIVGITPYAQEQLGDIVFVELPVVGKTLKKGDEAAVVESVKAASEIYAPVSGTVTEINPALSKEPGLVNADPENAGWMFKIAITDANEVETLLDADGYSELTL</sequence>
<keyword evidence="2 3" id="KW-0450">Lipoyl</keyword>
<dbReference type="PROSITE" id="PS50968">
    <property type="entry name" value="BIOTINYL_LIPOYL"/>
    <property type="match status" value="1"/>
</dbReference>
<dbReference type="RefSeq" id="WP_092424863.1">
    <property type="nucleotide sequence ID" value="NZ_FPCK01000002.1"/>
</dbReference>
<dbReference type="GO" id="GO:0009249">
    <property type="term" value="P:protein lipoylation"/>
    <property type="evidence" value="ECO:0007669"/>
    <property type="project" value="TreeGrafter"/>
</dbReference>
<dbReference type="PROSITE" id="PS00189">
    <property type="entry name" value="LIPOYL"/>
    <property type="match status" value="1"/>
</dbReference>
<dbReference type="GO" id="GO:0005960">
    <property type="term" value="C:glycine cleavage complex"/>
    <property type="evidence" value="ECO:0007669"/>
    <property type="project" value="InterPro"/>
</dbReference>
<dbReference type="GO" id="GO:0005829">
    <property type="term" value="C:cytosol"/>
    <property type="evidence" value="ECO:0007669"/>
    <property type="project" value="TreeGrafter"/>
</dbReference>
<evidence type="ECO:0000259" key="5">
    <source>
        <dbReference type="PROSITE" id="PS50968"/>
    </source>
</evidence>
<dbReference type="Proteomes" id="UP000199074">
    <property type="component" value="Unassembled WGS sequence"/>
</dbReference>
<comment type="subunit">
    <text evidence="3">The glycine cleavage system is composed of four proteins: P, T, L and H.</text>
</comment>
<dbReference type="InterPro" id="IPR002930">
    <property type="entry name" value="GCV_H"/>
</dbReference>
<evidence type="ECO:0000256" key="4">
    <source>
        <dbReference type="PIRSR" id="PIRSR617453-50"/>
    </source>
</evidence>
<dbReference type="STRING" id="429728.SAMN05216456_2419"/>
<dbReference type="HAMAP" id="MF_00272">
    <property type="entry name" value="GcvH"/>
    <property type="match status" value="1"/>
</dbReference>
<comment type="cofactor">
    <cofactor evidence="3">
        <name>(R)-lipoate</name>
        <dbReference type="ChEBI" id="CHEBI:83088"/>
    </cofactor>
    <text evidence="3">Binds 1 lipoyl cofactor covalently.</text>
</comment>
<name>A0A1I7NNS4_9HYPH</name>
<proteinExistence type="inferred from homology"/>
<keyword evidence="7" id="KW-1185">Reference proteome</keyword>
<protein>
    <recommendedName>
        <fullName evidence="3">Glycine cleavage system H protein</fullName>
    </recommendedName>
</protein>
<dbReference type="Pfam" id="PF01597">
    <property type="entry name" value="GCV_H"/>
    <property type="match status" value="1"/>
</dbReference>
<dbReference type="SUPFAM" id="SSF51230">
    <property type="entry name" value="Single hybrid motif"/>
    <property type="match status" value="1"/>
</dbReference>
<accession>A0A1I7NNS4</accession>
<comment type="similarity">
    <text evidence="1 3">Belongs to the GcvH family.</text>
</comment>
<dbReference type="NCBIfam" id="NF002270">
    <property type="entry name" value="PRK01202.1"/>
    <property type="match status" value="1"/>
</dbReference>
<dbReference type="InterPro" id="IPR000089">
    <property type="entry name" value="Biotin_lipoyl"/>
</dbReference>
<evidence type="ECO:0000256" key="3">
    <source>
        <dbReference type="HAMAP-Rule" id="MF_00272"/>
    </source>
</evidence>
<evidence type="ECO:0000256" key="2">
    <source>
        <dbReference type="ARBA" id="ARBA00022823"/>
    </source>
</evidence>
<dbReference type="InterPro" id="IPR017453">
    <property type="entry name" value="GCV_H_sub"/>
</dbReference>
<dbReference type="NCBIfam" id="TIGR00527">
    <property type="entry name" value="gcvH"/>
    <property type="match status" value="1"/>
</dbReference>
<organism evidence="6 7">
    <name type="scientific">Devosia crocina</name>
    <dbReference type="NCBI Taxonomy" id="429728"/>
    <lineage>
        <taxon>Bacteria</taxon>
        <taxon>Pseudomonadati</taxon>
        <taxon>Pseudomonadota</taxon>
        <taxon>Alphaproteobacteria</taxon>
        <taxon>Hyphomicrobiales</taxon>
        <taxon>Devosiaceae</taxon>
        <taxon>Devosia</taxon>
    </lineage>
</organism>
<comment type="function">
    <text evidence="3">The glycine cleavage system catalyzes the degradation of glycine. The H protein shuttles the methylamine group of glycine from the P protein to the T protein.</text>
</comment>
<feature type="domain" description="Lipoyl-binding" evidence="5">
    <location>
        <begin position="18"/>
        <end position="100"/>
    </location>
</feature>
<reference evidence="6 7" key="1">
    <citation type="submission" date="2016-10" db="EMBL/GenBank/DDBJ databases">
        <authorList>
            <person name="de Groot N.N."/>
        </authorList>
    </citation>
    <scope>NUCLEOTIDE SEQUENCE [LARGE SCALE GENOMIC DNA]</scope>
    <source>
        <strain evidence="6 7">IPL20</strain>
    </source>
</reference>
<dbReference type="InterPro" id="IPR011053">
    <property type="entry name" value="Single_hybrid_motif"/>
</dbReference>
<dbReference type="AlphaFoldDB" id="A0A1I7NNS4"/>
<evidence type="ECO:0000256" key="1">
    <source>
        <dbReference type="ARBA" id="ARBA00009249"/>
    </source>
</evidence>
<gene>
    <name evidence="3" type="primary">gcvH</name>
    <name evidence="6" type="ORF">SAMN05216456_2419</name>
</gene>
<evidence type="ECO:0000313" key="6">
    <source>
        <dbReference type="EMBL" id="SFV36298.1"/>
    </source>
</evidence>
<evidence type="ECO:0000313" key="7">
    <source>
        <dbReference type="Proteomes" id="UP000199074"/>
    </source>
</evidence>
<dbReference type="CDD" id="cd06848">
    <property type="entry name" value="GCS_H"/>
    <property type="match status" value="1"/>
</dbReference>
<dbReference type="EMBL" id="FPCK01000002">
    <property type="protein sequence ID" value="SFV36298.1"/>
    <property type="molecule type" value="Genomic_DNA"/>
</dbReference>
<dbReference type="GO" id="GO:0019464">
    <property type="term" value="P:glycine decarboxylation via glycine cleavage system"/>
    <property type="evidence" value="ECO:0007669"/>
    <property type="project" value="UniProtKB-UniRule"/>
</dbReference>